<dbReference type="GO" id="GO:0003723">
    <property type="term" value="F:RNA binding"/>
    <property type="evidence" value="ECO:0007669"/>
    <property type="project" value="InterPro"/>
</dbReference>
<evidence type="ECO:0000259" key="5">
    <source>
        <dbReference type="Pfam" id="PF01416"/>
    </source>
</evidence>
<keyword evidence="7" id="KW-1185">Reference proteome</keyword>
<gene>
    <name evidence="6" type="ORF">PPROV_000318100</name>
</gene>
<dbReference type="Gene3D" id="3.30.70.660">
    <property type="entry name" value="Pseudouridine synthase I, catalytic domain, C-terminal subdomain"/>
    <property type="match status" value="1"/>
</dbReference>
<reference evidence="6" key="1">
    <citation type="submission" date="2020-10" db="EMBL/GenBank/DDBJ databases">
        <title>Unveiling of a novel bifunctional photoreceptor, Dualchrome1, isolated from a cosmopolitan green alga.</title>
        <authorList>
            <person name="Suzuki S."/>
            <person name="Kawachi M."/>
        </authorList>
    </citation>
    <scope>NUCLEOTIDE SEQUENCE</scope>
    <source>
        <strain evidence="6">NIES 2893</strain>
    </source>
</reference>
<dbReference type="FunFam" id="3.30.70.580:FF:000001">
    <property type="entry name" value="tRNA pseudouridine synthase A"/>
    <property type="match status" value="1"/>
</dbReference>
<dbReference type="InterPro" id="IPR020103">
    <property type="entry name" value="PsdUridine_synth_cat_dom_sf"/>
</dbReference>
<dbReference type="Pfam" id="PF01416">
    <property type="entry name" value="PseudoU_synth_1"/>
    <property type="match status" value="2"/>
</dbReference>
<keyword evidence="3 4" id="KW-0413">Isomerase</keyword>
<dbReference type="OrthoDB" id="271910at2759"/>
<dbReference type="PANTHER" id="PTHR11142">
    <property type="entry name" value="PSEUDOURIDYLATE SYNTHASE"/>
    <property type="match status" value="1"/>
</dbReference>
<dbReference type="Gene3D" id="3.30.70.580">
    <property type="entry name" value="Pseudouridine synthase I, catalytic domain, N-terminal subdomain"/>
    <property type="match status" value="1"/>
</dbReference>
<feature type="domain" description="Pseudouridine synthase I TruA alpha/beta" evidence="5">
    <location>
        <begin position="127"/>
        <end position="228"/>
    </location>
</feature>
<evidence type="ECO:0000313" key="6">
    <source>
        <dbReference type="EMBL" id="GHP04427.1"/>
    </source>
</evidence>
<protein>
    <recommendedName>
        <fullName evidence="4">tRNA pseudouridine synthase</fullName>
        <ecNumber evidence="4">5.4.99.12</ecNumber>
    </recommendedName>
</protein>
<dbReference type="InterPro" id="IPR020097">
    <property type="entry name" value="PsdUridine_synth_TruA_a/b_dom"/>
</dbReference>
<comment type="catalytic activity">
    <reaction evidence="4">
        <text>uridine(38/39/40) in tRNA = pseudouridine(38/39/40) in tRNA</text>
        <dbReference type="Rhea" id="RHEA:22376"/>
        <dbReference type="Rhea" id="RHEA-COMP:10085"/>
        <dbReference type="Rhea" id="RHEA-COMP:10087"/>
        <dbReference type="ChEBI" id="CHEBI:65314"/>
        <dbReference type="ChEBI" id="CHEBI:65315"/>
        <dbReference type="EC" id="5.4.99.12"/>
    </reaction>
</comment>
<dbReference type="GO" id="GO:0031119">
    <property type="term" value="P:tRNA pseudouridine synthesis"/>
    <property type="evidence" value="ECO:0007669"/>
    <property type="project" value="TreeGrafter"/>
</dbReference>
<dbReference type="CDD" id="cd02570">
    <property type="entry name" value="PseudoU_synth_EcTruA"/>
    <property type="match status" value="1"/>
</dbReference>
<evidence type="ECO:0000256" key="1">
    <source>
        <dbReference type="ARBA" id="ARBA00009375"/>
    </source>
</evidence>
<dbReference type="PANTHER" id="PTHR11142:SF0">
    <property type="entry name" value="TRNA PSEUDOURIDINE SYNTHASE-LIKE 1"/>
    <property type="match status" value="1"/>
</dbReference>
<evidence type="ECO:0000256" key="3">
    <source>
        <dbReference type="ARBA" id="ARBA00023235"/>
    </source>
</evidence>
<dbReference type="InterPro" id="IPR020095">
    <property type="entry name" value="PsdUridine_synth_TruA_C"/>
</dbReference>
<keyword evidence="2 4" id="KW-0819">tRNA processing</keyword>
<evidence type="ECO:0000313" key="7">
    <source>
        <dbReference type="Proteomes" id="UP000660262"/>
    </source>
</evidence>
<name>A0A830HH89_9CHLO</name>
<sequence>MPAAKPGKFDWNPNPNPNPFLFFSTFFLCRNLINFILRFDLALPMAAAGGCYAAGCCALVLKGWASPSTGFRGSRGGFPISSRYRRRTLRTLVKRRSVVGHARASSSSASSTSTSIVSSSRYACRIAYEGTHFAGWQYQTNEVSVASTLEKALMKIGNLPADERAALALVGAGRTDAGVHANGQVAHFTFPQTAMPTNILQKGINALLPTTVRIRNLSEVDDTFHARYGARRKTYTYLIVDGGILPPHYANRAYYRRPSSKRMSLNLDRLTEAASTLVGTHDFASLSNFDPQKAGQSTVRTVDRVDVLIRDGAWLWGEREGGGVDDGSPPQRTIELTFEGKSFLNKQVRVMVGALVAAGEGRLTPDMFAQLLLGDLDRTGTNLLGAQTAPACGLTLQRVHYAEGPAWCTL</sequence>
<comment type="caution">
    <text evidence="6">The sequence shown here is derived from an EMBL/GenBank/DDBJ whole genome shotgun (WGS) entry which is preliminary data.</text>
</comment>
<dbReference type="Proteomes" id="UP000660262">
    <property type="component" value="Unassembled WGS sequence"/>
</dbReference>
<dbReference type="InterPro" id="IPR020094">
    <property type="entry name" value="TruA/RsuA/RluB/E/F_N"/>
</dbReference>
<dbReference type="NCBIfam" id="TIGR00071">
    <property type="entry name" value="hisT_truA"/>
    <property type="match status" value="1"/>
</dbReference>
<feature type="domain" description="Pseudouridine synthase I TruA alpha/beta" evidence="5">
    <location>
        <begin position="273"/>
        <end position="401"/>
    </location>
</feature>
<accession>A0A830HH89</accession>
<dbReference type="InterPro" id="IPR001406">
    <property type="entry name" value="PsdUridine_synth_TruA"/>
</dbReference>
<organism evidence="6 7">
    <name type="scientific">Pycnococcus provasolii</name>
    <dbReference type="NCBI Taxonomy" id="41880"/>
    <lineage>
        <taxon>Eukaryota</taxon>
        <taxon>Viridiplantae</taxon>
        <taxon>Chlorophyta</taxon>
        <taxon>Pseudoscourfieldiophyceae</taxon>
        <taxon>Pseudoscourfieldiales</taxon>
        <taxon>Pycnococcaceae</taxon>
        <taxon>Pycnococcus</taxon>
    </lineage>
</organism>
<evidence type="ECO:0000256" key="2">
    <source>
        <dbReference type="ARBA" id="ARBA00022694"/>
    </source>
</evidence>
<proteinExistence type="inferred from homology"/>
<evidence type="ECO:0000256" key="4">
    <source>
        <dbReference type="RuleBase" id="RU003792"/>
    </source>
</evidence>
<comment type="similarity">
    <text evidence="1 4">Belongs to the tRNA pseudouridine synthase TruA family.</text>
</comment>
<dbReference type="EC" id="5.4.99.12" evidence="4"/>
<dbReference type="EMBL" id="BNJQ01000007">
    <property type="protein sequence ID" value="GHP04427.1"/>
    <property type="molecule type" value="Genomic_DNA"/>
</dbReference>
<dbReference type="GO" id="GO:0160147">
    <property type="term" value="F:tRNA pseudouridine(38-40) synthase activity"/>
    <property type="evidence" value="ECO:0007669"/>
    <property type="project" value="UniProtKB-EC"/>
</dbReference>
<dbReference type="SUPFAM" id="SSF55120">
    <property type="entry name" value="Pseudouridine synthase"/>
    <property type="match status" value="1"/>
</dbReference>
<dbReference type="HAMAP" id="MF_00171">
    <property type="entry name" value="TruA"/>
    <property type="match status" value="1"/>
</dbReference>
<dbReference type="AlphaFoldDB" id="A0A830HH89"/>